<proteinExistence type="predicted"/>
<evidence type="ECO:0000313" key="2">
    <source>
        <dbReference type="EMBL" id="MDQ0273546.1"/>
    </source>
</evidence>
<dbReference type="InterPro" id="IPR013216">
    <property type="entry name" value="Methyltransf_11"/>
</dbReference>
<gene>
    <name evidence="2" type="ORF">J2S17_005478</name>
</gene>
<organism evidence="2 3">
    <name type="scientific">Cytobacillus purgationiresistens</name>
    <dbReference type="NCBI Taxonomy" id="863449"/>
    <lineage>
        <taxon>Bacteria</taxon>
        <taxon>Bacillati</taxon>
        <taxon>Bacillota</taxon>
        <taxon>Bacilli</taxon>
        <taxon>Bacillales</taxon>
        <taxon>Bacillaceae</taxon>
        <taxon>Cytobacillus</taxon>
    </lineage>
</organism>
<protein>
    <submittedName>
        <fullName evidence="2">SAM-dependent methyltransferase</fullName>
    </submittedName>
</protein>
<dbReference type="CDD" id="cd02440">
    <property type="entry name" value="AdoMet_MTases"/>
    <property type="match status" value="1"/>
</dbReference>
<dbReference type="SUPFAM" id="SSF53335">
    <property type="entry name" value="S-adenosyl-L-methionine-dependent methyltransferases"/>
    <property type="match status" value="1"/>
</dbReference>
<dbReference type="Proteomes" id="UP001238088">
    <property type="component" value="Unassembled WGS sequence"/>
</dbReference>
<dbReference type="EMBL" id="JAUSUB010000042">
    <property type="protein sequence ID" value="MDQ0273546.1"/>
    <property type="molecule type" value="Genomic_DNA"/>
</dbReference>
<dbReference type="InterPro" id="IPR029063">
    <property type="entry name" value="SAM-dependent_MTases_sf"/>
</dbReference>
<evidence type="ECO:0000259" key="1">
    <source>
        <dbReference type="Pfam" id="PF08241"/>
    </source>
</evidence>
<dbReference type="Pfam" id="PF08241">
    <property type="entry name" value="Methyltransf_11"/>
    <property type="match status" value="1"/>
</dbReference>
<keyword evidence="3" id="KW-1185">Reference proteome</keyword>
<sequence length="171" mass="20300">MIEQAELNLQAWKNSQIIHSALELYSFSVSNYHMIVSQLVLHYLEDFRQICENIYNSLHSGGKFVFSVQHPVITSSFKSSGAKRADWVVDDYFQKGKRIEPWIEEQVIKYHRTIEEYFMILKDTGFIINELSEATPDEKNFPSREEYERRKRMPLFLLFSCEKPVCEFDRS</sequence>
<accession>A0ABU0ARZ1</accession>
<comment type="caution">
    <text evidence="2">The sequence shown here is derived from an EMBL/GenBank/DDBJ whole genome shotgun (WGS) entry which is preliminary data.</text>
</comment>
<keyword evidence="2" id="KW-0489">Methyltransferase</keyword>
<feature type="domain" description="Methyltransferase type 11" evidence="1">
    <location>
        <begin position="1"/>
        <end position="66"/>
    </location>
</feature>
<evidence type="ECO:0000313" key="3">
    <source>
        <dbReference type="Proteomes" id="UP001238088"/>
    </source>
</evidence>
<keyword evidence="2" id="KW-0808">Transferase</keyword>
<dbReference type="Gene3D" id="3.40.50.150">
    <property type="entry name" value="Vaccinia Virus protein VP39"/>
    <property type="match status" value="1"/>
</dbReference>
<reference evidence="2 3" key="1">
    <citation type="submission" date="2023-07" db="EMBL/GenBank/DDBJ databases">
        <title>Genomic Encyclopedia of Type Strains, Phase IV (KMG-IV): sequencing the most valuable type-strain genomes for metagenomic binning, comparative biology and taxonomic classification.</title>
        <authorList>
            <person name="Goeker M."/>
        </authorList>
    </citation>
    <scope>NUCLEOTIDE SEQUENCE [LARGE SCALE GENOMIC DNA]</scope>
    <source>
        <strain evidence="2 3">DSM 23494</strain>
    </source>
</reference>
<name>A0ABU0ARZ1_9BACI</name>
<dbReference type="GO" id="GO:0008168">
    <property type="term" value="F:methyltransferase activity"/>
    <property type="evidence" value="ECO:0007669"/>
    <property type="project" value="UniProtKB-KW"/>
</dbReference>
<dbReference type="GO" id="GO:0032259">
    <property type="term" value="P:methylation"/>
    <property type="evidence" value="ECO:0007669"/>
    <property type="project" value="UniProtKB-KW"/>
</dbReference>